<reference evidence="1 2" key="1">
    <citation type="journal article" date="2014" name="Genome Biol. Evol.">
        <title>The genome of the myxosporean Thelohanellus kitauei shows adaptations to nutrient acquisition within its fish host.</title>
        <authorList>
            <person name="Yang Y."/>
            <person name="Xiong J."/>
            <person name="Zhou Z."/>
            <person name="Huo F."/>
            <person name="Miao W."/>
            <person name="Ran C."/>
            <person name="Liu Y."/>
            <person name="Zhang J."/>
            <person name="Feng J."/>
            <person name="Wang M."/>
            <person name="Wang M."/>
            <person name="Wang L."/>
            <person name="Yao B."/>
        </authorList>
    </citation>
    <scope>NUCLEOTIDE SEQUENCE [LARGE SCALE GENOMIC DNA]</scope>
    <source>
        <strain evidence="1">Wuqing</strain>
    </source>
</reference>
<organism evidence="1 2">
    <name type="scientific">Thelohanellus kitauei</name>
    <name type="common">Myxosporean</name>
    <dbReference type="NCBI Taxonomy" id="669202"/>
    <lineage>
        <taxon>Eukaryota</taxon>
        <taxon>Metazoa</taxon>
        <taxon>Cnidaria</taxon>
        <taxon>Myxozoa</taxon>
        <taxon>Myxosporea</taxon>
        <taxon>Bivalvulida</taxon>
        <taxon>Platysporina</taxon>
        <taxon>Myxobolidae</taxon>
        <taxon>Thelohanellus</taxon>
    </lineage>
</organism>
<dbReference type="AlphaFoldDB" id="A0A0C2JYZ0"/>
<dbReference type="EMBL" id="JWZT01000232">
    <property type="protein sequence ID" value="KII74823.1"/>
    <property type="molecule type" value="Genomic_DNA"/>
</dbReference>
<name>A0A0C2JYZ0_THEKT</name>
<protein>
    <submittedName>
        <fullName evidence="1">Uncharacterized protein</fullName>
    </submittedName>
</protein>
<accession>A0A0C2JYZ0</accession>
<gene>
    <name evidence="1" type="ORF">RF11_14502</name>
</gene>
<keyword evidence="2" id="KW-1185">Reference proteome</keyword>
<comment type="caution">
    <text evidence="1">The sequence shown here is derived from an EMBL/GenBank/DDBJ whole genome shotgun (WGS) entry which is preliminary data.</text>
</comment>
<evidence type="ECO:0000313" key="2">
    <source>
        <dbReference type="Proteomes" id="UP000031668"/>
    </source>
</evidence>
<sequence>MEQTDNIKTLPAKDVQNMLADNTITEKGSHSCESQVASYSITHPEIPVDDYINTFLADKSSQINLGSSDIYRRLLISLGEKYVNTPYTIPSKNCVDSIIRNNRGLVERNHIEAVMSPPLILKVNGQPFFRRYWVGDIDGQTHRIIIWVTNESLALMRYNTHIFIDGTFKVTLNPSLPMCDSDDKRLRDRIIRPIELFHQLCMIMKKKWIPKLMRTDSEKALISGVCQQFPIRKF</sequence>
<evidence type="ECO:0000313" key="1">
    <source>
        <dbReference type="EMBL" id="KII74823.1"/>
    </source>
</evidence>
<proteinExistence type="predicted"/>
<dbReference type="Proteomes" id="UP000031668">
    <property type="component" value="Unassembled WGS sequence"/>
</dbReference>
<dbReference type="OrthoDB" id="124181at2759"/>